<feature type="compositionally biased region" description="Low complexity" evidence="2">
    <location>
        <begin position="349"/>
        <end position="369"/>
    </location>
</feature>
<evidence type="ECO:0000256" key="2">
    <source>
        <dbReference type="SAM" id="MobiDB-lite"/>
    </source>
</evidence>
<comment type="caution">
    <text evidence="4">The sequence shown here is derived from an EMBL/GenBank/DDBJ whole genome shotgun (WGS) entry which is preliminary data.</text>
</comment>
<reference evidence="4" key="1">
    <citation type="submission" date="2021-02" db="EMBL/GenBank/DDBJ databases">
        <title>First Annotated Genome of the Yellow-green Alga Tribonema minus.</title>
        <authorList>
            <person name="Mahan K.M."/>
        </authorList>
    </citation>
    <scope>NUCLEOTIDE SEQUENCE</scope>
    <source>
        <strain evidence="4">UTEX B ZZ1240</strain>
    </source>
</reference>
<protein>
    <recommendedName>
        <fullName evidence="3">C2H2-type domain-containing protein</fullName>
    </recommendedName>
</protein>
<dbReference type="EMBL" id="JAFCMP010000557">
    <property type="protein sequence ID" value="KAG5174944.1"/>
    <property type="molecule type" value="Genomic_DNA"/>
</dbReference>
<feature type="domain" description="C2H2-type" evidence="3">
    <location>
        <begin position="57"/>
        <end position="80"/>
    </location>
</feature>
<feature type="region of interest" description="Disordered" evidence="2">
    <location>
        <begin position="302"/>
        <end position="515"/>
    </location>
</feature>
<dbReference type="GO" id="GO:0005669">
    <property type="term" value="C:transcription factor TFIID complex"/>
    <property type="evidence" value="ECO:0007669"/>
    <property type="project" value="InterPro"/>
</dbReference>
<keyword evidence="1" id="KW-0863">Zinc-finger</keyword>
<dbReference type="GO" id="GO:0017025">
    <property type="term" value="F:TBP-class protein binding"/>
    <property type="evidence" value="ECO:0007669"/>
    <property type="project" value="TreeGrafter"/>
</dbReference>
<keyword evidence="1" id="KW-0479">Metal-binding</keyword>
<evidence type="ECO:0000313" key="4">
    <source>
        <dbReference type="EMBL" id="KAG5174944.1"/>
    </source>
</evidence>
<dbReference type="AlphaFoldDB" id="A0A835YGC4"/>
<sequence>MDIIALQALPAPHPLQPSSENSAAQGGDTGKVASRVPLRKKLYKRPRKRAYEVDRKYTCPHCFKGYGNASSLNLHVKLKHPEFAAAPAAAAAAGSSGGAADSGSSSAQDCGHLVPLAISVNFNQHVRRPSGPGAVVPHVDSLRRAALTRRASAGNGIRGAFARRDRGLHSGGGGDGGVAPLPLSWGAAGFDAPVSHADASHHQHHHHHHHHHPHHQADVDAMNLDPLDFSSFDSGLYVDGVDATLARIIRSEYLATDSESESEGRGGGSSGRGIGGEANDSEEDLDPVPYDEVVVPLTAMARGSARRAERTHNVISARRGSSGSAMDVDDTDSNLNGSYFNDAHGHSAQQQQQQQQQEQQQQQHPQQLQHLHHHHQPLRPPPLQQYQQHGIPQQQLAQPQFAQHHQHHQQPQQHMYHNQQPQAPQHEMQQHQDNSQQQQQQAHHYDHHWEQQQHQQHQQHQQQHHQQQHQHQQQDHPHQPQQVYDISGSTSVSIPCDRPTRSSYTSSGSSCSTSGDTCLQGAGYGEQSYGSGTVTFTVPVHSGAFTNGSSSSGGGLYGSSDAAATICRSSSGGDSYVSDGGVDNAFHASTAAAATAACSSTPPPPPPLLRCGSTGSAAFMSQLQRLNAPSGGAAAAAAAPQDGAVTQLPCWTGGSGAAPLDCCAVMVAATAAEGLPERLPWD</sequence>
<feature type="compositionally biased region" description="Basic residues" evidence="2">
    <location>
        <begin position="202"/>
        <end position="214"/>
    </location>
</feature>
<feature type="compositionally biased region" description="Gly residues" evidence="2">
    <location>
        <begin position="265"/>
        <end position="276"/>
    </location>
</feature>
<dbReference type="GO" id="GO:0008270">
    <property type="term" value="F:zinc ion binding"/>
    <property type="evidence" value="ECO:0007669"/>
    <property type="project" value="UniProtKB-KW"/>
</dbReference>
<gene>
    <name evidence="4" type="ORF">JKP88DRAFT_351756</name>
</gene>
<dbReference type="PROSITE" id="PS00028">
    <property type="entry name" value="ZINC_FINGER_C2H2_1"/>
    <property type="match status" value="1"/>
</dbReference>
<evidence type="ECO:0000256" key="1">
    <source>
        <dbReference type="PROSITE-ProRule" id="PRU00042"/>
    </source>
</evidence>
<feature type="region of interest" description="Disordered" evidence="2">
    <location>
        <begin position="255"/>
        <end position="288"/>
    </location>
</feature>
<feature type="compositionally biased region" description="Low complexity" evidence="2">
    <location>
        <begin position="502"/>
        <end position="515"/>
    </location>
</feature>
<dbReference type="GO" id="GO:0003677">
    <property type="term" value="F:DNA binding"/>
    <property type="evidence" value="ECO:0007669"/>
    <property type="project" value="TreeGrafter"/>
</dbReference>
<keyword evidence="5" id="KW-1185">Reference proteome</keyword>
<dbReference type="InterPro" id="IPR013087">
    <property type="entry name" value="Znf_C2H2_type"/>
</dbReference>
<dbReference type="GO" id="GO:0000124">
    <property type="term" value="C:SAGA complex"/>
    <property type="evidence" value="ECO:0007669"/>
    <property type="project" value="InterPro"/>
</dbReference>
<dbReference type="PROSITE" id="PS50157">
    <property type="entry name" value="ZINC_FINGER_C2H2_2"/>
    <property type="match status" value="1"/>
</dbReference>
<evidence type="ECO:0000259" key="3">
    <source>
        <dbReference type="PROSITE" id="PS50157"/>
    </source>
</evidence>
<feature type="compositionally biased region" description="Low complexity" evidence="2">
    <location>
        <begin position="452"/>
        <end position="461"/>
    </location>
</feature>
<evidence type="ECO:0000313" key="5">
    <source>
        <dbReference type="Proteomes" id="UP000664859"/>
    </source>
</evidence>
<dbReference type="PANTHER" id="PTHR12264:SF21">
    <property type="entry name" value="TRANSCRIPTION INITIATION FACTOR TFIID SUBUNIT 12"/>
    <property type="match status" value="1"/>
</dbReference>
<proteinExistence type="predicted"/>
<keyword evidence="1" id="KW-0862">Zinc</keyword>
<dbReference type="Proteomes" id="UP000664859">
    <property type="component" value="Unassembled WGS sequence"/>
</dbReference>
<dbReference type="InterPro" id="IPR037794">
    <property type="entry name" value="TAF12"/>
</dbReference>
<dbReference type="PANTHER" id="PTHR12264">
    <property type="entry name" value="TRANSCRIPTION INITIATION FACTOR TFIID SUBUNIT 12"/>
    <property type="match status" value="1"/>
</dbReference>
<dbReference type="SMART" id="SM00355">
    <property type="entry name" value="ZnF_C2H2"/>
    <property type="match status" value="1"/>
</dbReference>
<dbReference type="GO" id="GO:0051123">
    <property type="term" value="P:RNA polymerase II preinitiation complex assembly"/>
    <property type="evidence" value="ECO:0007669"/>
    <property type="project" value="TreeGrafter"/>
</dbReference>
<feature type="region of interest" description="Disordered" evidence="2">
    <location>
        <begin position="197"/>
        <end position="217"/>
    </location>
</feature>
<accession>A0A835YGC4</accession>
<name>A0A835YGC4_9STRA</name>
<feature type="region of interest" description="Disordered" evidence="2">
    <location>
        <begin position="9"/>
        <end position="39"/>
    </location>
</feature>
<feature type="compositionally biased region" description="Low complexity" evidence="2">
    <location>
        <begin position="384"/>
        <end position="442"/>
    </location>
</feature>
<organism evidence="4 5">
    <name type="scientific">Tribonema minus</name>
    <dbReference type="NCBI Taxonomy" id="303371"/>
    <lineage>
        <taxon>Eukaryota</taxon>
        <taxon>Sar</taxon>
        <taxon>Stramenopiles</taxon>
        <taxon>Ochrophyta</taxon>
        <taxon>PX clade</taxon>
        <taxon>Xanthophyceae</taxon>
        <taxon>Tribonematales</taxon>
        <taxon>Tribonemataceae</taxon>
        <taxon>Tribonema</taxon>
    </lineage>
</organism>